<evidence type="ECO:0000313" key="3">
    <source>
        <dbReference type="Proteomes" id="UP000198744"/>
    </source>
</evidence>
<keyword evidence="1" id="KW-0812">Transmembrane</keyword>
<organism evidence="2 3">
    <name type="scientific">Syntrophus gentianae</name>
    <dbReference type="NCBI Taxonomy" id="43775"/>
    <lineage>
        <taxon>Bacteria</taxon>
        <taxon>Pseudomonadati</taxon>
        <taxon>Thermodesulfobacteriota</taxon>
        <taxon>Syntrophia</taxon>
        <taxon>Syntrophales</taxon>
        <taxon>Syntrophaceae</taxon>
        <taxon>Syntrophus</taxon>
    </lineage>
</organism>
<protein>
    <submittedName>
        <fullName evidence="2">Uncharacterized protein</fullName>
    </submittedName>
</protein>
<proteinExistence type="predicted"/>
<dbReference type="EMBL" id="FOBS01000023">
    <property type="protein sequence ID" value="SEM57487.1"/>
    <property type="molecule type" value="Genomic_DNA"/>
</dbReference>
<feature type="transmembrane region" description="Helical" evidence="1">
    <location>
        <begin position="191"/>
        <end position="211"/>
    </location>
</feature>
<dbReference type="AlphaFoldDB" id="A0A1H7ZJ82"/>
<dbReference type="PROSITE" id="PS51257">
    <property type="entry name" value="PROKAR_LIPOPROTEIN"/>
    <property type="match status" value="1"/>
</dbReference>
<name>A0A1H7ZJ82_9BACT</name>
<keyword evidence="3" id="KW-1185">Reference proteome</keyword>
<evidence type="ECO:0000313" key="2">
    <source>
        <dbReference type="EMBL" id="SEM57487.1"/>
    </source>
</evidence>
<keyword evidence="1" id="KW-0472">Membrane</keyword>
<dbReference type="Proteomes" id="UP000198744">
    <property type="component" value="Unassembled WGS sequence"/>
</dbReference>
<feature type="transmembrane region" description="Helical" evidence="1">
    <location>
        <begin position="124"/>
        <end position="147"/>
    </location>
</feature>
<dbReference type="RefSeq" id="WP_093884222.1">
    <property type="nucleotide sequence ID" value="NZ_FOBS01000023.1"/>
</dbReference>
<feature type="transmembrane region" description="Helical" evidence="1">
    <location>
        <begin position="7"/>
        <end position="33"/>
    </location>
</feature>
<reference evidence="2 3" key="1">
    <citation type="submission" date="2016-10" db="EMBL/GenBank/DDBJ databases">
        <authorList>
            <person name="de Groot N.N."/>
        </authorList>
    </citation>
    <scope>NUCLEOTIDE SEQUENCE [LARGE SCALE GENOMIC DNA]</scope>
    <source>
        <strain evidence="2 3">DSM 8423</strain>
    </source>
</reference>
<accession>A0A1H7ZJ82</accession>
<sequence>MDLFKGIAIFVGWLTSSLAGIVAIFYSCGYLVVRAQLNMLGLFGLFEYPKEHYLQEGGKFFVAVTSMLVGKLLASLVYAFYVFAFASILILLILAVCHFFGWRSFLEGCGRLKSYVLAIPRSRLGLWSSLLLFCFAFVLVFHVLGYINDFAAVLGVSNLLYDSSETIRENTDTSRIAGWLLQGDSRQLQSYFLYLVKGELLAALLLIAAWYTASMFQKTRLWLVSPFIIVFVLYTIFTPMAYGVLVRPTKYAVVSFKWKGEPMEAVPVSFYLLNKSDQEYVVWDRDHKKVLCISKDLVWGAQVSEFKPLFHHSAKNR</sequence>
<gene>
    <name evidence="2" type="ORF">SAMN04489760_12332</name>
</gene>
<dbReference type="STRING" id="43775.SAMN04489760_12332"/>
<keyword evidence="1" id="KW-1133">Transmembrane helix</keyword>
<evidence type="ECO:0000256" key="1">
    <source>
        <dbReference type="SAM" id="Phobius"/>
    </source>
</evidence>
<feature type="transmembrane region" description="Helical" evidence="1">
    <location>
        <begin position="78"/>
        <end position="103"/>
    </location>
</feature>
<feature type="transmembrane region" description="Helical" evidence="1">
    <location>
        <begin position="223"/>
        <end position="245"/>
    </location>
</feature>